<dbReference type="SUPFAM" id="SSF63446">
    <property type="entry name" value="Type I dockerin domain"/>
    <property type="match status" value="1"/>
</dbReference>
<dbReference type="AlphaFoldDB" id="A0A9X2JF07"/>
<evidence type="ECO:0000313" key="2">
    <source>
        <dbReference type="Proteomes" id="UP001155241"/>
    </source>
</evidence>
<keyword evidence="2" id="KW-1185">Reference proteome</keyword>
<dbReference type="EMBL" id="JAMXLR010000024">
    <property type="protein sequence ID" value="MCO6043555.1"/>
    <property type="molecule type" value="Genomic_DNA"/>
</dbReference>
<protein>
    <recommendedName>
        <fullName evidence="3">PEP-CTERM protein-sorting domain-containing protein</fullName>
    </recommendedName>
</protein>
<dbReference type="Gene3D" id="1.10.1330.10">
    <property type="entry name" value="Dockerin domain"/>
    <property type="match status" value="1"/>
</dbReference>
<gene>
    <name evidence="1" type="ORF">NG895_06510</name>
</gene>
<sequence>MATVRLGTGEFRLTNIGVSNYTLVAYSISQPAPELQVDQWLHVAGLRDTSGDGSVDGTGTWVVIQPEEVMGELPATSDELIEGALTGTGGVLGPGDYLYLGAIWDTDSLRNLQVLAAKQGDSLASIDISYVPTGDYNEDGLVDGDDYALWKDSFGQSGTGLLADGNADEEVDLADYVVWRNNLGAVALAPQSAILPIAASLSIPEPGAVVLSLALLAVGLGGWRRAGG</sequence>
<organism evidence="1 2">
    <name type="scientific">Aeoliella straminimaris</name>
    <dbReference type="NCBI Taxonomy" id="2954799"/>
    <lineage>
        <taxon>Bacteria</taxon>
        <taxon>Pseudomonadati</taxon>
        <taxon>Planctomycetota</taxon>
        <taxon>Planctomycetia</taxon>
        <taxon>Pirellulales</taxon>
        <taxon>Lacipirellulaceae</taxon>
        <taxon>Aeoliella</taxon>
    </lineage>
</organism>
<dbReference type="GO" id="GO:0000272">
    <property type="term" value="P:polysaccharide catabolic process"/>
    <property type="evidence" value="ECO:0007669"/>
    <property type="project" value="InterPro"/>
</dbReference>
<dbReference type="RefSeq" id="WP_252851659.1">
    <property type="nucleotide sequence ID" value="NZ_JAMXLR010000024.1"/>
</dbReference>
<comment type="caution">
    <text evidence="1">The sequence shown here is derived from an EMBL/GenBank/DDBJ whole genome shotgun (WGS) entry which is preliminary data.</text>
</comment>
<dbReference type="Proteomes" id="UP001155241">
    <property type="component" value="Unassembled WGS sequence"/>
</dbReference>
<name>A0A9X2JF07_9BACT</name>
<proteinExistence type="predicted"/>
<evidence type="ECO:0008006" key="3">
    <source>
        <dbReference type="Google" id="ProtNLM"/>
    </source>
</evidence>
<dbReference type="InterPro" id="IPR036439">
    <property type="entry name" value="Dockerin_dom_sf"/>
</dbReference>
<reference evidence="1" key="1">
    <citation type="submission" date="2022-06" db="EMBL/GenBank/DDBJ databases">
        <title>Aeoliella straminimaris, a novel planctomycete from sediments.</title>
        <authorList>
            <person name="Vitorino I.R."/>
            <person name="Lage O.M."/>
        </authorList>
    </citation>
    <scope>NUCLEOTIDE SEQUENCE</scope>
    <source>
        <strain evidence="1">ICT_H6.2</strain>
    </source>
</reference>
<evidence type="ECO:0000313" key="1">
    <source>
        <dbReference type="EMBL" id="MCO6043555.1"/>
    </source>
</evidence>
<accession>A0A9X2JF07</accession>